<sequence length="1117" mass="129919">MTSDDSHTTTHTIDPAAFHHLFNTLNTSAPTNTSSDPPNDTTTHISNIFNLSNLNYSCITITDHLPPDLIRSLWLIQNLNLSFEKRQSLLNDKLIEFKSLIEFESNLNLSIFNRNRNKLTTSSSSSSGNNTNNNIHIFHKKTKLIWEIKSLINNLKLINYESQKESIKFKSLLTFSSNYLNNSIYTLINHYYSILKLSISKNLSNKNLSSKNKNQLKNTKTNKIIKIINNFSITNKNNFKNNYTNDLLFNDYIINSNTNGNDTINDDNNNKEKTLNFNSHDTFFKDLLKSSNQNLFSFINDFKNFNIHLNNNLLKKNEILKKTSKSQKLPKLKIKIPPLSSINDSLINTPTSIPNSPSINITNQSQESPKLPTITSLISNDKQRPRLTFKLPIPKSLSSPLNFPSNNIINNNNDDNIENDLIFQNQNQTSLLNDNSSSQRSRRPQRSLKKQYNKQFIVPRIASRLRSNTLLDDSNIQGLTRLRKERTKKQSNNHDHDYDHNHNHNHNLNHNHNYIHFSFSESPLLNEFPDKIINQDQPVNKEKNDIYNSNEKEKSPLPTQEIDQKTFNIIENENEKQTNGYLNTNQINNQTNNQTNNQMNEHPIQNNISQENIQNETIPKNLNANQKEKPKRRKQHRNSFLNTNNIIPLNDFNNRRAFRSSSVFTPVDNRNIRNGVKKNENFLKFDKRKKYTEHELVNEKQMGMGIEMEIEIDTLGSKKVKKEKLENSFNQKDEFIRRRSQRVFLLDKIKEDQLKEKEINTKNTNSNKEKQEKKENTTFKNSKNSKKTKKSTKEHKNIDVKEERYCYCNDISYGPMIGCDNDSCKYGWFHYPCINMLRAPSALKKWYCPTCKEEMDKKEEQKKNKKQIINNSKIGKNWKKKPGNFQRVVRNIKKPHTGWVHKKVTKVFNYTLNGFRVAKEDKSISNNVVGKKKPGPRKRRSLRGYGRLLKELEPYNVAGAKDVTPIEVQNEVAEKLHEAEELLQQDVVNEVLGESADSEMSIMKPRKARKKRILKELEAFNADGEQEANAFGLSPTFPIRELRNHKSKEMLEFPDETSLINTSIGDGNYSLKPVNEKHGKHNKEEIPLNMGKRKREDENSLFTSKRRQLRSSFVPRS</sequence>
<feature type="region of interest" description="Disordered" evidence="9">
    <location>
        <begin position="614"/>
        <end position="637"/>
    </location>
</feature>
<dbReference type="PROSITE" id="PS01359">
    <property type="entry name" value="ZF_PHD_1"/>
    <property type="match status" value="1"/>
</dbReference>
<feature type="compositionally biased region" description="Basic residues" evidence="9">
    <location>
        <begin position="440"/>
        <end position="452"/>
    </location>
</feature>
<dbReference type="InterPro" id="IPR011011">
    <property type="entry name" value="Znf_FYVE_PHD"/>
</dbReference>
<dbReference type="CDD" id="cd15505">
    <property type="entry name" value="PHD_ING"/>
    <property type="match status" value="1"/>
</dbReference>
<dbReference type="Proteomes" id="UP000095038">
    <property type="component" value="Unassembled WGS sequence"/>
</dbReference>
<dbReference type="Gene3D" id="3.30.40.10">
    <property type="entry name" value="Zinc/RING finger domain, C3HC4 (zinc finger)"/>
    <property type="match status" value="1"/>
</dbReference>
<name>A0A1D2VC74_9ASCO</name>
<keyword evidence="6" id="KW-0539">Nucleus</keyword>
<dbReference type="InterPro" id="IPR028651">
    <property type="entry name" value="ING_fam"/>
</dbReference>
<feature type="site" description="Histone H3K4me3 binding" evidence="7">
    <location>
        <position position="820"/>
    </location>
</feature>
<dbReference type="InterPro" id="IPR013083">
    <property type="entry name" value="Znf_RING/FYVE/PHD"/>
</dbReference>
<feature type="site" description="Histone H3K4me3 binding" evidence="7">
    <location>
        <position position="828"/>
    </location>
</feature>
<evidence type="ECO:0000256" key="8">
    <source>
        <dbReference type="PIRSR" id="PIRSR628651-51"/>
    </source>
</evidence>
<evidence type="ECO:0000313" key="11">
    <source>
        <dbReference type="EMBL" id="ODV59278.1"/>
    </source>
</evidence>
<evidence type="ECO:0000256" key="2">
    <source>
        <dbReference type="ARBA" id="ARBA00010210"/>
    </source>
</evidence>
<dbReference type="STRING" id="1344418.A0A1D2VC74"/>
<accession>A0A1D2VC74</accession>
<organism evidence="11 12">
    <name type="scientific">Ascoidea rubescens DSM 1968</name>
    <dbReference type="NCBI Taxonomy" id="1344418"/>
    <lineage>
        <taxon>Eukaryota</taxon>
        <taxon>Fungi</taxon>
        <taxon>Dikarya</taxon>
        <taxon>Ascomycota</taxon>
        <taxon>Saccharomycotina</taxon>
        <taxon>Saccharomycetes</taxon>
        <taxon>Ascoideaceae</taxon>
        <taxon>Ascoidea</taxon>
    </lineage>
</organism>
<dbReference type="PANTHER" id="PTHR10333">
    <property type="entry name" value="INHIBITOR OF GROWTH PROTEIN"/>
    <property type="match status" value="1"/>
</dbReference>
<keyword evidence="5 8" id="KW-0862">Zinc</keyword>
<feature type="binding site" evidence="8">
    <location>
        <position position="830"/>
    </location>
    <ligand>
        <name>Zn(2+)</name>
        <dbReference type="ChEBI" id="CHEBI:29105"/>
        <label>1</label>
    </ligand>
</feature>
<evidence type="ECO:0000256" key="3">
    <source>
        <dbReference type="ARBA" id="ARBA00022723"/>
    </source>
</evidence>
<gene>
    <name evidence="11" type="ORF">ASCRUDRAFT_114458</name>
</gene>
<feature type="binding site" evidence="8">
    <location>
        <position position="819"/>
    </location>
    <ligand>
        <name>Zn(2+)</name>
        <dbReference type="ChEBI" id="CHEBI:29105"/>
        <label>2</label>
    </ligand>
</feature>
<evidence type="ECO:0000256" key="4">
    <source>
        <dbReference type="ARBA" id="ARBA00022771"/>
    </source>
</evidence>
<feature type="binding site" evidence="8">
    <location>
        <position position="848"/>
    </location>
    <ligand>
        <name>Zn(2+)</name>
        <dbReference type="ChEBI" id="CHEBI:29105"/>
        <label>2</label>
    </ligand>
</feature>
<feature type="binding site" evidence="8">
    <location>
        <position position="824"/>
    </location>
    <ligand>
        <name>Zn(2+)</name>
        <dbReference type="ChEBI" id="CHEBI:29105"/>
        <label>2</label>
    </ligand>
</feature>
<dbReference type="EMBL" id="KV454487">
    <property type="protein sequence ID" value="ODV59278.1"/>
    <property type="molecule type" value="Genomic_DNA"/>
</dbReference>
<keyword evidence="12" id="KW-1185">Reference proteome</keyword>
<evidence type="ECO:0000256" key="1">
    <source>
        <dbReference type="ARBA" id="ARBA00004123"/>
    </source>
</evidence>
<dbReference type="SUPFAM" id="SSF57903">
    <property type="entry name" value="FYVE/PHD zinc finger"/>
    <property type="match status" value="1"/>
</dbReference>
<feature type="binding site" evidence="8">
    <location>
        <position position="851"/>
    </location>
    <ligand>
        <name>Zn(2+)</name>
        <dbReference type="ChEBI" id="CHEBI:29105"/>
        <label>2</label>
    </ligand>
</feature>
<feature type="binding site" evidence="8">
    <location>
        <position position="806"/>
    </location>
    <ligand>
        <name>Zn(2+)</name>
        <dbReference type="ChEBI" id="CHEBI:29105"/>
        <label>1</label>
    </ligand>
</feature>
<evidence type="ECO:0000259" key="10">
    <source>
        <dbReference type="SMART" id="SM00249"/>
    </source>
</evidence>
<dbReference type="GO" id="GO:0008270">
    <property type="term" value="F:zinc ion binding"/>
    <property type="evidence" value="ECO:0007669"/>
    <property type="project" value="UniProtKB-KW"/>
</dbReference>
<dbReference type="GO" id="GO:0000785">
    <property type="term" value="C:chromatin"/>
    <property type="evidence" value="ECO:0007669"/>
    <property type="project" value="UniProtKB-ARBA"/>
</dbReference>
<keyword evidence="4" id="KW-0863">Zinc-finger</keyword>
<feature type="site" description="Histone H3K4me3 binding" evidence="7">
    <location>
        <position position="816"/>
    </location>
</feature>
<dbReference type="OrthoDB" id="5411773at2759"/>
<dbReference type="InParanoid" id="A0A1D2VC74"/>
<reference evidence="12" key="1">
    <citation type="submission" date="2016-05" db="EMBL/GenBank/DDBJ databases">
        <title>Comparative genomics of biotechnologically important yeasts.</title>
        <authorList>
            <consortium name="DOE Joint Genome Institute"/>
            <person name="Riley R."/>
            <person name="Haridas S."/>
            <person name="Wolfe K.H."/>
            <person name="Lopes M.R."/>
            <person name="Hittinger C.T."/>
            <person name="Goker M."/>
            <person name="Salamov A."/>
            <person name="Wisecaver J."/>
            <person name="Long T.M."/>
            <person name="Aerts A.L."/>
            <person name="Barry K."/>
            <person name="Choi C."/>
            <person name="Clum A."/>
            <person name="Coughlan A.Y."/>
            <person name="Deshpande S."/>
            <person name="Douglass A.P."/>
            <person name="Hanson S.J."/>
            <person name="Klenk H.-P."/>
            <person name="Labutti K."/>
            <person name="Lapidus A."/>
            <person name="Lindquist E."/>
            <person name="Lipzen A."/>
            <person name="Meier-Kolthoff J.P."/>
            <person name="Ohm R.A."/>
            <person name="Otillar R.P."/>
            <person name="Pangilinan J."/>
            <person name="Peng Y."/>
            <person name="Rokas A."/>
            <person name="Rosa C.A."/>
            <person name="Scheuner C."/>
            <person name="Sibirny A.A."/>
            <person name="Slot J.C."/>
            <person name="Stielow J.B."/>
            <person name="Sun H."/>
            <person name="Kurtzman C.P."/>
            <person name="Blackwell M."/>
            <person name="Grigoriev I.V."/>
            <person name="Jeffries T.W."/>
        </authorList>
    </citation>
    <scope>NUCLEOTIDE SEQUENCE [LARGE SCALE GENOMIC DNA]</scope>
    <source>
        <strain evidence="12">DSM 1968</strain>
    </source>
</reference>
<keyword evidence="3 8" id="KW-0479">Metal-binding</keyword>
<feature type="compositionally biased region" description="Basic and acidic residues" evidence="9">
    <location>
        <begin position="1074"/>
        <end position="1086"/>
    </location>
</feature>
<evidence type="ECO:0000256" key="6">
    <source>
        <dbReference type="ARBA" id="ARBA00023242"/>
    </source>
</evidence>
<protein>
    <recommendedName>
        <fullName evidence="10">Zinc finger PHD-type domain-containing protein</fullName>
    </recommendedName>
</protein>
<comment type="subcellular location">
    <subcellularLocation>
        <location evidence="1">Nucleus</location>
    </subcellularLocation>
</comment>
<dbReference type="SMART" id="SM00249">
    <property type="entry name" value="PHD"/>
    <property type="match status" value="1"/>
</dbReference>
<feature type="binding site" evidence="8">
    <location>
        <position position="808"/>
    </location>
    <ligand>
        <name>Zn(2+)</name>
        <dbReference type="ChEBI" id="CHEBI:29105"/>
        <label>1</label>
    </ligand>
</feature>
<dbReference type="InterPro" id="IPR019786">
    <property type="entry name" value="Zinc_finger_PHD-type_CS"/>
</dbReference>
<evidence type="ECO:0000313" key="12">
    <source>
        <dbReference type="Proteomes" id="UP000095038"/>
    </source>
</evidence>
<feature type="region of interest" description="Disordered" evidence="9">
    <location>
        <begin position="430"/>
        <end position="454"/>
    </location>
</feature>
<feature type="region of interest" description="Disordered" evidence="9">
    <location>
        <begin position="757"/>
        <end position="795"/>
    </location>
</feature>
<evidence type="ECO:0000256" key="5">
    <source>
        <dbReference type="ARBA" id="ARBA00022833"/>
    </source>
</evidence>
<proteinExistence type="inferred from homology"/>
<dbReference type="GO" id="GO:0005634">
    <property type="term" value="C:nucleus"/>
    <property type="evidence" value="ECO:0007669"/>
    <property type="project" value="UniProtKB-SubCell"/>
</dbReference>
<dbReference type="GeneID" id="30962440"/>
<feature type="region of interest" description="Disordered" evidence="9">
    <location>
        <begin position="1072"/>
        <end position="1117"/>
    </location>
</feature>
<evidence type="ECO:0000256" key="9">
    <source>
        <dbReference type="SAM" id="MobiDB-lite"/>
    </source>
</evidence>
<feature type="site" description="Histone H3K4me3 binding" evidence="7">
    <location>
        <position position="805"/>
    </location>
</feature>
<feature type="domain" description="Zinc finger PHD-type" evidence="10">
    <location>
        <begin position="805"/>
        <end position="852"/>
    </location>
</feature>
<dbReference type="RefSeq" id="XP_020045585.1">
    <property type="nucleotide sequence ID" value="XM_020188804.1"/>
</dbReference>
<dbReference type="AlphaFoldDB" id="A0A1D2VC74"/>
<feature type="binding site" evidence="8">
    <location>
        <position position="833"/>
    </location>
    <ligand>
        <name>Zn(2+)</name>
        <dbReference type="ChEBI" id="CHEBI:29105"/>
        <label>1</label>
    </ligand>
</feature>
<feature type="compositionally biased region" description="Basic residues" evidence="9">
    <location>
        <begin position="783"/>
        <end position="793"/>
    </location>
</feature>
<comment type="similarity">
    <text evidence="2">Belongs to the ING family.</text>
</comment>
<dbReference type="InterPro" id="IPR001965">
    <property type="entry name" value="Znf_PHD"/>
</dbReference>
<evidence type="ECO:0000256" key="7">
    <source>
        <dbReference type="PIRSR" id="PIRSR628651-50"/>
    </source>
</evidence>
<feature type="compositionally biased region" description="Basic and acidic residues" evidence="9">
    <location>
        <begin position="767"/>
        <end position="777"/>
    </location>
</feature>